<dbReference type="Pfam" id="PF14301">
    <property type="entry name" value="DUF4376"/>
    <property type="match status" value="1"/>
</dbReference>
<feature type="domain" description="DUF4376" evidence="2">
    <location>
        <begin position="96"/>
        <end position="204"/>
    </location>
</feature>
<dbReference type="KEGG" id="cinf:CINF_1246"/>
<accession>A0A7H9CIF8</accession>
<gene>
    <name evidence="3" type="ORF">CINF_1246</name>
</gene>
<feature type="coiled-coil region" evidence="1">
    <location>
        <begin position="79"/>
        <end position="114"/>
    </location>
</feature>
<protein>
    <submittedName>
        <fullName evidence="3">DUF4376 domain-containing protein</fullName>
    </submittedName>
</protein>
<dbReference type="InterPro" id="IPR025484">
    <property type="entry name" value="DUF4376"/>
</dbReference>
<dbReference type="RefSeq" id="WP_179974909.1">
    <property type="nucleotide sequence ID" value="NZ_CP049075.1"/>
</dbReference>
<dbReference type="Proteomes" id="UP000509414">
    <property type="component" value="Chromosome"/>
</dbReference>
<dbReference type="EMBL" id="CP049075">
    <property type="protein sequence ID" value="QLI05732.1"/>
    <property type="molecule type" value="Genomic_DNA"/>
</dbReference>
<sequence length="208" mass="23444">MAYFKYKNAILGELGRASETRIYLNTSKIGAEVYLANDSFNEFNCAQIFGSDDEVLSFKASQHSALNLQEINESEFTTLKKTSKTYADEQSELARAKERKLQEIQRARDSLLTDSTLEIAGLGTINAGRKHLQNVETLIKLATAQKLKEIDFIMFDNSMKKISLEQLSAIDLQMSARAMSVYSQAQLLKMRINNAQNISEVEAIAWEN</sequence>
<evidence type="ECO:0000313" key="3">
    <source>
        <dbReference type="EMBL" id="QLI05732.1"/>
    </source>
</evidence>
<reference evidence="3 4" key="1">
    <citation type="submission" date="2020-02" db="EMBL/GenBank/DDBJ databases">
        <title>Complete genome sequence of the novel Campylobacter species Candidatus Campylobacter infans.</title>
        <authorList>
            <person name="Duim B."/>
            <person name="Zomer A."/>
            <person name="van der Graaf L."/>
            <person name="Wagenaar J."/>
        </authorList>
    </citation>
    <scope>NUCLEOTIDE SEQUENCE [LARGE SCALE GENOMIC DNA]</scope>
    <source>
        <strain evidence="3 4">19S00001</strain>
    </source>
</reference>
<evidence type="ECO:0000313" key="4">
    <source>
        <dbReference type="Proteomes" id="UP000509414"/>
    </source>
</evidence>
<evidence type="ECO:0000259" key="2">
    <source>
        <dbReference type="Pfam" id="PF14301"/>
    </source>
</evidence>
<evidence type="ECO:0000256" key="1">
    <source>
        <dbReference type="SAM" id="Coils"/>
    </source>
</evidence>
<organism evidence="3 4">
    <name type="scientific">Candidatus Campylobacter infans</name>
    <dbReference type="NCBI Taxonomy" id="2561898"/>
    <lineage>
        <taxon>Bacteria</taxon>
        <taxon>Pseudomonadati</taxon>
        <taxon>Campylobacterota</taxon>
        <taxon>Epsilonproteobacteria</taxon>
        <taxon>Campylobacterales</taxon>
        <taxon>Campylobacteraceae</taxon>
        <taxon>Campylobacter</taxon>
    </lineage>
</organism>
<name>A0A7H9CIF8_9BACT</name>
<dbReference type="AlphaFoldDB" id="A0A7H9CIF8"/>
<proteinExistence type="predicted"/>
<keyword evidence="1" id="KW-0175">Coiled coil</keyword>
<keyword evidence="4" id="KW-1185">Reference proteome</keyword>